<dbReference type="Proteomes" id="UP000215289">
    <property type="component" value="Unassembled WGS sequence"/>
</dbReference>
<feature type="domain" description="SNF2 N-terminal" evidence="3">
    <location>
        <begin position="606"/>
        <end position="666"/>
    </location>
</feature>
<keyword evidence="5" id="KW-1185">Reference proteome</keyword>
<dbReference type="SUPFAM" id="SSF52047">
    <property type="entry name" value="RNI-like"/>
    <property type="match status" value="1"/>
</dbReference>
<proteinExistence type="predicted"/>
<evidence type="ECO:0000313" key="4">
    <source>
        <dbReference type="EMBL" id="RLL97789.1"/>
    </source>
</evidence>
<evidence type="ECO:0000256" key="1">
    <source>
        <dbReference type="ARBA" id="ARBA00022741"/>
    </source>
</evidence>
<dbReference type="InterPro" id="IPR000330">
    <property type="entry name" value="SNF2_N"/>
</dbReference>
<protein>
    <recommendedName>
        <fullName evidence="3">SNF2 N-terminal domain-containing protein</fullName>
    </recommendedName>
</protein>
<dbReference type="InterPro" id="IPR038718">
    <property type="entry name" value="SNF2-like_sf"/>
</dbReference>
<dbReference type="GO" id="GO:0005524">
    <property type="term" value="F:ATP binding"/>
    <property type="evidence" value="ECO:0007669"/>
    <property type="project" value="InterPro"/>
</dbReference>
<dbReference type="InterPro" id="IPR027417">
    <property type="entry name" value="P-loop_NTPase"/>
</dbReference>
<dbReference type="AlphaFoldDB" id="A0A3R7HVA3"/>
<evidence type="ECO:0000259" key="3">
    <source>
        <dbReference type="Pfam" id="PF00176"/>
    </source>
</evidence>
<dbReference type="EMBL" id="NIDN02000068">
    <property type="protein sequence ID" value="RLL97789.1"/>
    <property type="molecule type" value="Genomic_DNA"/>
</dbReference>
<dbReference type="STRING" id="1245748.A0A3R7HVA3"/>
<keyword evidence="1" id="KW-0547">Nucleotide-binding</keyword>
<dbReference type="OrthoDB" id="3945550at2759"/>
<sequence length="667" mass="76222">MSFQKLPPEIISLAIRFLTDIHPFSVFRLLRVDKRCFALVLPVAKSLVFHTVRLRFCHHDHDRVDQQVATVCAKLRKVDAFHYVKRLIIEGHFSDDPPFDYDDEWRLPRVSHSSPLNRDPRDSYEFEEELDGRGWDLYIREKDVHYACWESVAGLVKRLPVLEDLHHLHSEQFPPCLLETLHHDRPGCRLHLHSFVLRSIWAPTAEEHEYRLVTSPSLHSITPYYDTSTPEGIWQKQSFLRILSRAPNLKVIYPRADDPTYDASGAGMTRLTENPGDEHPAAIERLRVKHAYALMRAPALQEWAPYIDFSVLQILDLRSCILGEALASWADNLRFPALRTLRLFLGTRRDGCERAPEFYPQATRFLHSLPSLSEIYLESWHSELPIGTLAKRHGPCLRKLSLVGVPWQCLTEQDILQLGRYCPLLEKMTIPIRRTQGNAEEVATYKALGTIKNLKFLDLVLDVSDPTLDDEHASVDPHWDDFDNQPAGVDLGGINPSRNGHLRRLLINTLIDKQLASSIFKLISAAKPQHAPFLERLSLSMQGQTRPAHLAHCEFSHFVRLLSTEWTIERDIRYEHRERFEARPTLVSMLQCSNVVHPWLAETASGSNTSPRNIDGVLADNCGLGKTLTALAAVNLDSLDAAKQHHQPTLILCTITLIDTWLGEIEN</sequence>
<dbReference type="Gene3D" id="3.40.50.10810">
    <property type="entry name" value="Tandem AAA-ATPase domain"/>
    <property type="match status" value="1"/>
</dbReference>
<evidence type="ECO:0000313" key="5">
    <source>
        <dbReference type="Proteomes" id="UP000215289"/>
    </source>
</evidence>
<evidence type="ECO:0000256" key="2">
    <source>
        <dbReference type="ARBA" id="ARBA00022840"/>
    </source>
</evidence>
<dbReference type="SUPFAM" id="SSF52540">
    <property type="entry name" value="P-loop containing nucleoside triphosphate hydrolases"/>
    <property type="match status" value="1"/>
</dbReference>
<name>A0A3R7HVA3_9EURO</name>
<organism evidence="4 5">
    <name type="scientific">Aspergillus turcosus</name>
    <dbReference type="NCBI Taxonomy" id="1245748"/>
    <lineage>
        <taxon>Eukaryota</taxon>
        <taxon>Fungi</taxon>
        <taxon>Dikarya</taxon>
        <taxon>Ascomycota</taxon>
        <taxon>Pezizomycotina</taxon>
        <taxon>Eurotiomycetes</taxon>
        <taxon>Eurotiomycetidae</taxon>
        <taxon>Eurotiales</taxon>
        <taxon>Aspergillaceae</taxon>
        <taxon>Aspergillus</taxon>
        <taxon>Aspergillus subgen. Fumigati</taxon>
    </lineage>
</organism>
<reference evidence="4 5" key="1">
    <citation type="submission" date="2018-08" db="EMBL/GenBank/DDBJ databases">
        <title>Draft genome sequences of two Aspergillus turcosus clinical strains isolated from bronchoalveolar lavage fluid: one azole-susceptible and the other azole-resistant.</title>
        <authorList>
            <person name="Parent-Michaud M."/>
            <person name="Dufresne P.J."/>
            <person name="Fournier E."/>
            <person name="Martineau C."/>
            <person name="Moreira S."/>
            <person name="Perkins V."/>
            <person name="De Repentigny L."/>
            <person name="Dufresne S.F."/>
        </authorList>
    </citation>
    <scope>NUCLEOTIDE SEQUENCE [LARGE SCALE GENOMIC DNA]</scope>
    <source>
        <strain evidence="4">HMR AF 1038</strain>
    </source>
</reference>
<keyword evidence="2" id="KW-0067">ATP-binding</keyword>
<accession>A0A3R7HVA3</accession>
<dbReference type="InterPro" id="IPR032675">
    <property type="entry name" value="LRR_dom_sf"/>
</dbReference>
<comment type="caution">
    <text evidence="4">The sequence shown here is derived from an EMBL/GenBank/DDBJ whole genome shotgun (WGS) entry which is preliminary data.</text>
</comment>
<gene>
    <name evidence="4" type="ORF">CFD26_106533</name>
</gene>
<dbReference type="Pfam" id="PF00176">
    <property type="entry name" value="SNF2-rel_dom"/>
    <property type="match status" value="1"/>
</dbReference>
<dbReference type="Gene3D" id="3.80.10.10">
    <property type="entry name" value="Ribonuclease Inhibitor"/>
    <property type="match status" value="1"/>
</dbReference>